<dbReference type="Proteomes" id="UP000405075">
    <property type="component" value="Chromosome"/>
</dbReference>
<gene>
    <name evidence="1" type="ORF">GJD93_06690</name>
</gene>
<dbReference type="EMBL" id="CP046045">
    <property type="protein sequence ID" value="QGM27381.1"/>
    <property type="molecule type" value="Genomic_DNA"/>
</dbReference>
<protein>
    <submittedName>
        <fullName evidence="1">DUF2184 domain-containing protein</fullName>
    </submittedName>
</protein>
<dbReference type="AlphaFoldDB" id="A0AAP9GUB7"/>
<accession>A0AAP9GUB7</accession>
<dbReference type="InterPro" id="IPR020049">
    <property type="entry name" value="Major_capsid-like"/>
</dbReference>
<dbReference type="Pfam" id="PF09950">
    <property type="entry name" value="Major_capside"/>
    <property type="match status" value="1"/>
</dbReference>
<dbReference type="RefSeq" id="WP_154320625.1">
    <property type="nucleotide sequence ID" value="NZ_CP046045.1"/>
</dbReference>
<sequence>MNNLHARLTPVAAIIQANVGDVFNMGNLVQLFTKAESLNEMTPQLAEASEYAKYIPVKPTNSVIGGGEVLTRKRGIGIGKDHSGTGNDIPLAEVEYDEVSMKVVGGTIAYQYSIFEIQTALKAGIALESDKVEAARLAAEKHLSVIAWEGNPNKGLKGFFNQTGVEVVTADANWATGTIEEVMGDINTALNGALADAEFDASITPDTFLMPSNKYTVLATRVVPDSGGKTFLKYVEENNILSTQGKTVTFRSLSRGNSKGIGSSDRAVIYRRDPSCIQFKADDVQFLAAQPVGVDVKVPGHYKYQGVWLKRVDSMRYLDI</sequence>
<evidence type="ECO:0000313" key="2">
    <source>
        <dbReference type="Proteomes" id="UP000405075"/>
    </source>
</evidence>
<evidence type="ECO:0000313" key="1">
    <source>
        <dbReference type="EMBL" id="QGM27381.1"/>
    </source>
</evidence>
<organism evidence="1 2">
    <name type="scientific">Acinetobacter towneri</name>
    <dbReference type="NCBI Taxonomy" id="202956"/>
    <lineage>
        <taxon>Bacteria</taxon>
        <taxon>Pseudomonadati</taxon>
        <taxon>Pseudomonadota</taxon>
        <taxon>Gammaproteobacteria</taxon>
        <taxon>Moraxellales</taxon>
        <taxon>Moraxellaceae</taxon>
        <taxon>Acinetobacter</taxon>
    </lineage>
</organism>
<name>A0AAP9GUB7_9GAMM</name>
<reference evidence="2" key="1">
    <citation type="submission" date="2019-11" db="EMBL/GenBank/DDBJ databases">
        <title>Escherichia coli 1916D6.</title>
        <authorList>
            <person name="Yao H."/>
            <person name="Du X."/>
            <person name="Yu R."/>
            <person name="Li A."/>
        </authorList>
    </citation>
    <scope>NUCLEOTIDE SEQUENCE [LARGE SCALE GENOMIC DNA]</scope>
    <source>
        <strain evidence="2">19110F47</strain>
    </source>
</reference>
<proteinExistence type="predicted"/>